<dbReference type="GO" id="GO:0003676">
    <property type="term" value="F:nucleic acid binding"/>
    <property type="evidence" value="ECO:0007669"/>
    <property type="project" value="InterPro"/>
</dbReference>
<feature type="compositionally biased region" description="Basic residues" evidence="1">
    <location>
        <begin position="87"/>
        <end position="96"/>
    </location>
</feature>
<dbReference type="Gene3D" id="3.30.420.10">
    <property type="entry name" value="Ribonuclease H-like superfamily/Ribonuclease H"/>
    <property type="match status" value="1"/>
</dbReference>
<accession>A0A3P7LZX5</accession>
<keyword evidence="3" id="KW-1185">Reference proteome</keyword>
<evidence type="ECO:0000313" key="3">
    <source>
        <dbReference type="Proteomes" id="UP000271889"/>
    </source>
</evidence>
<gene>
    <name evidence="2" type="ORF">CGOC_LOCUS9329</name>
</gene>
<dbReference type="EMBL" id="UYRV01106584">
    <property type="protein sequence ID" value="VDN22554.1"/>
    <property type="molecule type" value="Genomic_DNA"/>
</dbReference>
<name>A0A3P7LZX5_CYLGO</name>
<evidence type="ECO:0000313" key="2">
    <source>
        <dbReference type="EMBL" id="VDN22554.1"/>
    </source>
</evidence>
<proteinExistence type="predicted"/>
<sequence length="96" mass="10953">MYRESRCQYSGAGAWVKKSAGDRYPTNSELTISSRTTCVSVCQSLLLRPHKQEFLSNLVTGDESWVLYKNEKMSGQHTGYLAQSSHPRSRNQRHTE</sequence>
<dbReference type="Proteomes" id="UP000271889">
    <property type="component" value="Unassembled WGS sequence"/>
</dbReference>
<protein>
    <submittedName>
        <fullName evidence="2">Uncharacterized protein</fullName>
    </submittedName>
</protein>
<feature type="compositionally biased region" description="Polar residues" evidence="1">
    <location>
        <begin position="77"/>
        <end position="86"/>
    </location>
</feature>
<organism evidence="2 3">
    <name type="scientific">Cylicostephanus goldi</name>
    <name type="common">Nematode worm</name>
    <dbReference type="NCBI Taxonomy" id="71465"/>
    <lineage>
        <taxon>Eukaryota</taxon>
        <taxon>Metazoa</taxon>
        <taxon>Ecdysozoa</taxon>
        <taxon>Nematoda</taxon>
        <taxon>Chromadorea</taxon>
        <taxon>Rhabditida</taxon>
        <taxon>Rhabditina</taxon>
        <taxon>Rhabditomorpha</taxon>
        <taxon>Strongyloidea</taxon>
        <taxon>Strongylidae</taxon>
        <taxon>Cylicostephanus</taxon>
    </lineage>
</organism>
<feature type="region of interest" description="Disordered" evidence="1">
    <location>
        <begin position="77"/>
        <end position="96"/>
    </location>
</feature>
<dbReference type="InterPro" id="IPR036397">
    <property type="entry name" value="RNaseH_sf"/>
</dbReference>
<dbReference type="OrthoDB" id="5862706at2759"/>
<evidence type="ECO:0000256" key="1">
    <source>
        <dbReference type="SAM" id="MobiDB-lite"/>
    </source>
</evidence>
<reference evidence="2 3" key="1">
    <citation type="submission" date="2018-11" db="EMBL/GenBank/DDBJ databases">
        <authorList>
            <consortium name="Pathogen Informatics"/>
        </authorList>
    </citation>
    <scope>NUCLEOTIDE SEQUENCE [LARGE SCALE GENOMIC DNA]</scope>
</reference>
<dbReference type="AlphaFoldDB" id="A0A3P7LZX5"/>